<dbReference type="Proteomes" id="UP000092024">
    <property type="component" value="Unassembled WGS sequence"/>
</dbReference>
<evidence type="ECO:0000313" key="5">
    <source>
        <dbReference type="Proteomes" id="UP000092024"/>
    </source>
</evidence>
<dbReference type="STRING" id="1844972.A7K91_18955"/>
<reference evidence="4 5" key="1">
    <citation type="submission" date="2016-05" db="EMBL/GenBank/DDBJ databases">
        <title>Paenibacillus oryzae. sp. nov., isolated from the rice root.</title>
        <authorList>
            <person name="Zhang J."/>
            <person name="Zhang X."/>
        </authorList>
    </citation>
    <scope>NUCLEOTIDE SEQUENCE [LARGE SCALE GENOMIC DNA]</scope>
    <source>
        <strain evidence="4 5">1DrF-4</strain>
    </source>
</reference>
<feature type="domain" description="Transcriptional regulator SgrR N-terminal HTH" evidence="3">
    <location>
        <begin position="19"/>
        <end position="113"/>
    </location>
</feature>
<keyword evidence="5" id="KW-1185">Reference proteome</keyword>
<evidence type="ECO:0000259" key="3">
    <source>
        <dbReference type="Pfam" id="PF12793"/>
    </source>
</evidence>
<proteinExistence type="predicted"/>
<organism evidence="4 5">
    <name type="scientific">Paenibacillus oryzae</name>
    <dbReference type="NCBI Taxonomy" id="1844972"/>
    <lineage>
        <taxon>Bacteria</taxon>
        <taxon>Bacillati</taxon>
        <taxon>Bacillota</taxon>
        <taxon>Bacilli</taxon>
        <taxon>Bacillales</taxon>
        <taxon>Paenibacillaceae</taxon>
        <taxon>Paenibacillus</taxon>
    </lineage>
</organism>
<evidence type="ECO:0000313" key="4">
    <source>
        <dbReference type="EMBL" id="OBR68010.1"/>
    </source>
</evidence>
<dbReference type="PANTHER" id="PTHR30290:SF72">
    <property type="entry name" value="HTH-TYPE TRANSCRIPTIONAL REGULATOR SGRR"/>
    <property type="match status" value="1"/>
</dbReference>
<evidence type="ECO:0000256" key="1">
    <source>
        <dbReference type="ARBA" id="ARBA00023125"/>
    </source>
</evidence>
<dbReference type="GO" id="GO:0003677">
    <property type="term" value="F:DNA binding"/>
    <property type="evidence" value="ECO:0007669"/>
    <property type="project" value="UniProtKB-KW"/>
</dbReference>
<evidence type="ECO:0000259" key="2">
    <source>
        <dbReference type="Pfam" id="PF00496"/>
    </source>
</evidence>
<accession>A0A1A5YRH3</accession>
<gene>
    <name evidence="4" type="ORF">A7K91_18955</name>
</gene>
<comment type="caution">
    <text evidence="4">The sequence shown here is derived from an EMBL/GenBank/DDBJ whole genome shotgun (WGS) entry which is preliminary data.</text>
</comment>
<dbReference type="InterPro" id="IPR025370">
    <property type="entry name" value="SgrR_HTH_N"/>
</dbReference>
<dbReference type="Pfam" id="PF12793">
    <property type="entry name" value="SgrR_N"/>
    <property type="match status" value="1"/>
</dbReference>
<dbReference type="GO" id="GO:0015833">
    <property type="term" value="P:peptide transport"/>
    <property type="evidence" value="ECO:0007669"/>
    <property type="project" value="TreeGrafter"/>
</dbReference>
<dbReference type="RefSeq" id="WP_068679992.1">
    <property type="nucleotide sequence ID" value="NZ_LYPA01000030.1"/>
</dbReference>
<dbReference type="InterPro" id="IPR000914">
    <property type="entry name" value="SBP_5_dom"/>
</dbReference>
<sequence>MKIRRHYLVLRGMFPGAGEGQPIETTLTELAEGLDCTHRNVVFILGRMRGEGWVQWTPKRGRGNRSQLVFIVPADAMRLEEAKELAQRSDLKSALQLLQPGGTALLEPFQDWLTDQFGFHSEMQNTRRLDTLRFPLPGTIQSLDPASIHYFGESHLVNQLFDSLLRMDAKGEAPLPHLAHAWESNSQRTEWTLYLRKGVQFHHGREMTANDVIYSLERLGKIAPAGLYSRIYNGIEHMKKADDTTVVIKLKERNEAFLSFLTTNRASIVPRDICEAEGERFGHQEAGGSTIGTGPFRLLPSGHGIWYLEAFPTYFQGRAFLDRVEVWAMPNSEARDKTSEQSRQTPPAALSGRLVQEAQTFIGQERRQYQVMHNVRMSDQAAREWQQVRQSGTTCKYLTINESKDGPLSSVEARQALNAIIDRKQLLQLLSGDVIEAASSFWGESVPLEANDENKEGASGISVHDVEKTAQNKALLGTAPIKLVTIPQYGHDARLLRRLLASRGIALDIETIPASQFMGSARMSADLLLFSIMLDEHRELRLIELYTSMGQHMLEETRRATEGILSEILMEEDSSLRKDKFIELEKWLADRGNLMFLYRKHLKTAFHPSVQGISLESLSWVRFRDLWFR</sequence>
<dbReference type="Gene3D" id="3.10.105.10">
    <property type="entry name" value="Dipeptide-binding Protein, Domain 3"/>
    <property type="match status" value="1"/>
</dbReference>
<dbReference type="OrthoDB" id="5894719at2"/>
<dbReference type="SUPFAM" id="SSF53850">
    <property type="entry name" value="Periplasmic binding protein-like II"/>
    <property type="match status" value="1"/>
</dbReference>
<feature type="domain" description="Solute-binding protein family 5" evidence="2">
    <location>
        <begin position="175"/>
        <end position="483"/>
    </location>
</feature>
<dbReference type="Gene3D" id="3.40.190.10">
    <property type="entry name" value="Periplasmic binding protein-like II"/>
    <property type="match status" value="1"/>
</dbReference>
<dbReference type="PANTHER" id="PTHR30290">
    <property type="entry name" value="PERIPLASMIC BINDING COMPONENT OF ABC TRANSPORTER"/>
    <property type="match status" value="1"/>
</dbReference>
<keyword evidence="1" id="KW-0238">DNA-binding</keyword>
<dbReference type="Pfam" id="PF00496">
    <property type="entry name" value="SBP_bac_5"/>
    <property type="match status" value="1"/>
</dbReference>
<protein>
    <recommendedName>
        <fullName evidence="6">ABC transporter substrate-binding protein</fullName>
    </recommendedName>
</protein>
<dbReference type="InterPro" id="IPR039424">
    <property type="entry name" value="SBP_5"/>
</dbReference>
<name>A0A1A5YRH3_9BACL</name>
<evidence type="ECO:0008006" key="6">
    <source>
        <dbReference type="Google" id="ProtNLM"/>
    </source>
</evidence>
<dbReference type="GO" id="GO:1904680">
    <property type="term" value="F:peptide transmembrane transporter activity"/>
    <property type="evidence" value="ECO:0007669"/>
    <property type="project" value="TreeGrafter"/>
</dbReference>
<dbReference type="AlphaFoldDB" id="A0A1A5YRH3"/>
<dbReference type="EMBL" id="LYPA01000030">
    <property type="protein sequence ID" value="OBR68010.1"/>
    <property type="molecule type" value="Genomic_DNA"/>
</dbReference>